<organism evidence="5 6">
    <name type="scientific">Staphylotrichum longicolle</name>
    <dbReference type="NCBI Taxonomy" id="669026"/>
    <lineage>
        <taxon>Eukaryota</taxon>
        <taxon>Fungi</taxon>
        <taxon>Dikarya</taxon>
        <taxon>Ascomycota</taxon>
        <taxon>Pezizomycotina</taxon>
        <taxon>Sordariomycetes</taxon>
        <taxon>Sordariomycetidae</taxon>
        <taxon>Sordariales</taxon>
        <taxon>Chaetomiaceae</taxon>
        <taxon>Staphylotrichum</taxon>
    </lineage>
</organism>
<dbReference type="SUPFAM" id="SSF53218">
    <property type="entry name" value="Molybdenum cofactor biosynthesis proteins"/>
    <property type="match status" value="1"/>
</dbReference>
<dbReference type="Gene3D" id="2.170.190.11">
    <property type="entry name" value="Molybdopterin biosynthesis moea protein, domain 3"/>
    <property type="match status" value="1"/>
</dbReference>
<dbReference type="EMBL" id="JAHCVI010000006">
    <property type="protein sequence ID" value="KAG7284337.1"/>
    <property type="molecule type" value="Genomic_DNA"/>
</dbReference>
<keyword evidence="3" id="KW-0460">Magnesium</keyword>
<dbReference type="InterPro" id="IPR038987">
    <property type="entry name" value="MoeA-like"/>
</dbReference>
<dbReference type="AlphaFoldDB" id="A0AAD4EN79"/>
<dbReference type="SMART" id="SM00852">
    <property type="entry name" value="MoCF_biosynth"/>
    <property type="match status" value="1"/>
</dbReference>
<comment type="similarity">
    <text evidence="3">Belongs to the MoeA family.</text>
</comment>
<sequence>MDGYAVRSNETASASEQTPVLLKVQGTIAAGDSPGAIFTELKVDNKRRAIDPNLCVEIMTGAIFPEYFDACVKVEDTTLVEGPTGKHILVKKPVGHNANRRFAGSDMLEGDVIVKRGEIVRSSHILPLASIGLESVPVLQKPRVGIWSTGAEMLNGNGATRDANGPYLMAAAKEMRLQVDFLGVLQDDPATIQHHLQNSAESGAYDVLITSGAVSKGRFDHIRGVLDKMGAEIVFHGLAIRPGHPVLFAMLPGAQRRTAFFGLPGNPGAAAACFRSLTVPYLRELQGQPVERPLLARLVRQPDTHTAKHTCHPTQTQTIDCFRHGVLSTSVTGHLVVEPSADQSPAKLGPFIAANCWIHFRPDHGGTLPRPGGGQMVECYPLSPTGAISLSPTLLN</sequence>
<comment type="similarity">
    <text evidence="1">In the C-terminal section; belongs to the MoeA family.</text>
</comment>
<dbReference type="PANTHER" id="PTHR10192">
    <property type="entry name" value="MOLYBDOPTERIN BIOSYNTHESIS PROTEIN"/>
    <property type="match status" value="1"/>
</dbReference>
<keyword evidence="6" id="KW-1185">Reference proteome</keyword>
<evidence type="ECO:0000256" key="3">
    <source>
        <dbReference type="RuleBase" id="RU365090"/>
    </source>
</evidence>
<dbReference type="Pfam" id="PF03453">
    <property type="entry name" value="MoeA_N"/>
    <property type="match status" value="1"/>
</dbReference>
<comment type="pathway">
    <text evidence="3">Cofactor biosynthesis; molybdopterin biosynthesis.</text>
</comment>
<feature type="domain" description="MoaB/Mog" evidence="4">
    <location>
        <begin position="145"/>
        <end position="285"/>
    </location>
</feature>
<keyword evidence="3" id="KW-0808">Transferase</keyword>
<dbReference type="GO" id="GO:0006777">
    <property type="term" value="P:Mo-molybdopterin cofactor biosynthetic process"/>
    <property type="evidence" value="ECO:0007669"/>
    <property type="project" value="UniProtKB-UniRule"/>
</dbReference>
<dbReference type="SUPFAM" id="SSF63867">
    <property type="entry name" value="MoeA C-terminal domain-like"/>
    <property type="match status" value="1"/>
</dbReference>
<dbReference type="Proteomes" id="UP001197093">
    <property type="component" value="Unassembled WGS sequence"/>
</dbReference>
<dbReference type="GO" id="GO:0061599">
    <property type="term" value="F:molybdopterin molybdotransferase activity"/>
    <property type="evidence" value="ECO:0007669"/>
    <property type="project" value="UniProtKB-UniRule"/>
</dbReference>
<dbReference type="GO" id="GO:0061598">
    <property type="term" value="F:molybdopterin adenylyltransferase activity"/>
    <property type="evidence" value="ECO:0007669"/>
    <property type="project" value="UniProtKB-UniRule"/>
</dbReference>
<dbReference type="GO" id="GO:0046872">
    <property type="term" value="F:metal ion binding"/>
    <property type="evidence" value="ECO:0007669"/>
    <property type="project" value="UniProtKB-UniRule"/>
</dbReference>
<dbReference type="SUPFAM" id="SSF63882">
    <property type="entry name" value="MoeA N-terminal region -like"/>
    <property type="match status" value="1"/>
</dbReference>
<dbReference type="Pfam" id="PF00994">
    <property type="entry name" value="MoCF_biosynth"/>
    <property type="match status" value="1"/>
</dbReference>
<dbReference type="InterPro" id="IPR005110">
    <property type="entry name" value="MoeA_linker/N"/>
</dbReference>
<dbReference type="PANTHER" id="PTHR10192:SF30">
    <property type="entry name" value="MOLYBDOPTERIN ADENYLYLTRANSFERASE"/>
    <property type="match status" value="1"/>
</dbReference>
<dbReference type="GO" id="GO:0005524">
    <property type="term" value="F:ATP binding"/>
    <property type="evidence" value="ECO:0007669"/>
    <property type="project" value="UniProtKB-UniRule"/>
</dbReference>
<keyword evidence="3" id="KW-0500">Molybdenum</keyword>
<evidence type="ECO:0000313" key="6">
    <source>
        <dbReference type="Proteomes" id="UP001197093"/>
    </source>
</evidence>
<dbReference type="CDD" id="cd00887">
    <property type="entry name" value="MoeA"/>
    <property type="match status" value="1"/>
</dbReference>
<evidence type="ECO:0000313" key="5">
    <source>
        <dbReference type="EMBL" id="KAG7284337.1"/>
    </source>
</evidence>
<accession>A0AAD4EN79</accession>
<comment type="catalytic activity">
    <reaction evidence="3">
        <text>molybdopterin + ATP + H(+) = adenylyl-molybdopterin + diphosphate</text>
        <dbReference type="Rhea" id="RHEA:31331"/>
        <dbReference type="ChEBI" id="CHEBI:15378"/>
        <dbReference type="ChEBI" id="CHEBI:30616"/>
        <dbReference type="ChEBI" id="CHEBI:33019"/>
        <dbReference type="ChEBI" id="CHEBI:58698"/>
        <dbReference type="ChEBI" id="CHEBI:62727"/>
    </reaction>
</comment>
<proteinExistence type="inferred from homology"/>
<comment type="function">
    <text evidence="3">Catalyzes two steps in the biosynthesis of the molybdenum cofactor. In the first step, molybdopterin is adenylated. Subsequently, molybdate is inserted into adenylated molybdopterin and AMP is released.</text>
</comment>
<keyword evidence="3" id="KW-0501">Molybdenum cofactor biosynthesis</keyword>
<reference evidence="5" key="1">
    <citation type="submission" date="2023-02" db="EMBL/GenBank/DDBJ databases">
        <authorList>
            <person name="Palmer J.M."/>
        </authorList>
    </citation>
    <scope>NUCLEOTIDE SEQUENCE</scope>
    <source>
        <strain evidence="5">FW57</strain>
    </source>
</reference>
<dbReference type="InterPro" id="IPR036688">
    <property type="entry name" value="MoeA_C_domain_IV_sf"/>
</dbReference>
<dbReference type="Gene3D" id="3.40.980.10">
    <property type="entry name" value="MoaB/Mog-like domain"/>
    <property type="match status" value="1"/>
</dbReference>
<dbReference type="GO" id="GO:0005829">
    <property type="term" value="C:cytosol"/>
    <property type="evidence" value="ECO:0007669"/>
    <property type="project" value="TreeGrafter"/>
</dbReference>
<evidence type="ECO:0000256" key="2">
    <source>
        <dbReference type="ARBA" id="ARBA00012509"/>
    </source>
</evidence>
<name>A0AAD4EN79_9PEZI</name>
<comment type="cofactor">
    <cofactor evidence="3">
        <name>Mg(2+)</name>
        <dbReference type="ChEBI" id="CHEBI:18420"/>
    </cofactor>
</comment>
<dbReference type="InterPro" id="IPR036135">
    <property type="entry name" value="MoeA_linker/N_sf"/>
</dbReference>
<protein>
    <recommendedName>
        <fullName evidence="2">molybdopterin adenylyltransferase</fullName>
        <ecNumber evidence="2">2.7.7.75</ecNumber>
    </recommendedName>
</protein>
<dbReference type="Gene3D" id="3.90.105.10">
    <property type="entry name" value="Molybdopterin biosynthesis moea protein, domain 2"/>
    <property type="match status" value="1"/>
</dbReference>
<comment type="catalytic activity">
    <reaction evidence="3">
        <text>adenylyl-molybdopterin + molybdate = Mo-molybdopterin + AMP + H(+)</text>
        <dbReference type="Rhea" id="RHEA:35047"/>
        <dbReference type="ChEBI" id="CHEBI:15378"/>
        <dbReference type="ChEBI" id="CHEBI:36264"/>
        <dbReference type="ChEBI" id="CHEBI:62727"/>
        <dbReference type="ChEBI" id="CHEBI:71302"/>
        <dbReference type="ChEBI" id="CHEBI:456215"/>
    </reaction>
</comment>
<evidence type="ECO:0000259" key="4">
    <source>
        <dbReference type="SMART" id="SM00852"/>
    </source>
</evidence>
<keyword evidence="3" id="KW-0479">Metal-binding</keyword>
<dbReference type="Gene3D" id="2.40.340.10">
    <property type="entry name" value="MoeA, C-terminal, domain IV"/>
    <property type="match status" value="1"/>
</dbReference>
<gene>
    <name evidence="5" type="ORF">NEMBOFW57_010709</name>
</gene>
<evidence type="ECO:0000256" key="1">
    <source>
        <dbReference type="ARBA" id="ARBA00008339"/>
    </source>
</evidence>
<dbReference type="InterPro" id="IPR036425">
    <property type="entry name" value="MoaB/Mog-like_dom_sf"/>
</dbReference>
<dbReference type="InterPro" id="IPR001453">
    <property type="entry name" value="MoaB/Mog_dom"/>
</dbReference>
<dbReference type="EC" id="2.7.7.75" evidence="2"/>
<comment type="caution">
    <text evidence="5">The sequence shown here is derived from an EMBL/GenBank/DDBJ whole genome shotgun (WGS) entry which is preliminary data.</text>
</comment>